<organism evidence="2 3">
    <name type="scientific">Candidatus Daviesbacteria bacterium GW2011_GWA2_38_24</name>
    <dbReference type="NCBI Taxonomy" id="1618422"/>
    <lineage>
        <taxon>Bacteria</taxon>
        <taxon>Candidatus Daviesiibacteriota</taxon>
    </lineage>
</organism>
<protein>
    <recommendedName>
        <fullName evidence="4">Integral membrane protein</fullName>
    </recommendedName>
</protein>
<reference evidence="2 3" key="1">
    <citation type="journal article" date="2015" name="Nature">
        <title>rRNA introns, odd ribosomes, and small enigmatic genomes across a large radiation of phyla.</title>
        <authorList>
            <person name="Brown C.T."/>
            <person name="Hug L.A."/>
            <person name="Thomas B.C."/>
            <person name="Sharon I."/>
            <person name="Castelle C.J."/>
            <person name="Singh A."/>
            <person name="Wilkins M.J."/>
            <person name="Williams K.H."/>
            <person name="Banfield J.F."/>
        </authorList>
    </citation>
    <scope>NUCLEOTIDE SEQUENCE [LARGE SCALE GENOMIC DNA]</scope>
</reference>
<keyword evidence="1" id="KW-0472">Membrane</keyword>
<evidence type="ECO:0000256" key="1">
    <source>
        <dbReference type="SAM" id="Phobius"/>
    </source>
</evidence>
<feature type="transmembrane region" description="Helical" evidence="1">
    <location>
        <begin position="82"/>
        <end position="109"/>
    </location>
</feature>
<gene>
    <name evidence="2" type="ORF">US86_C0016G0003</name>
</gene>
<keyword evidence="1" id="KW-1133">Transmembrane helix</keyword>
<dbReference type="EMBL" id="LBUP01000016">
    <property type="protein sequence ID" value="KKQ64774.1"/>
    <property type="molecule type" value="Genomic_DNA"/>
</dbReference>
<name>A0A0G0LTP4_9BACT</name>
<feature type="transmembrane region" description="Helical" evidence="1">
    <location>
        <begin position="36"/>
        <end position="61"/>
    </location>
</feature>
<comment type="caution">
    <text evidence="2">The sequence shown here is derived from an EMBL/GenBank/DDBJ whole genome shotgun (WGS) entry which is preliminary data.</text>
</comment>
<evidence type="ECO:0000313" key="2">
    <source>
        <dbReference type="EMBL" id="KKQ64774.1"/>
    </source>
</evidence>
<dbReference type="Proteomes" id="UP000034235">
    <property type="component" value="Unassembled WGS sequence"/>
</dbReference>
<sequence length="125" mass="13099">MKFLADQAIDDLFGGITPPAGMNVGGSDPVVGLGKFIAFGINMFILVAGMFLILYLLLGAFDWIVSGGDKEKIQKAQNKITNALIGMLLIFVVLTVFSLLAGNILGIVVPNGSGGFDIKLPTLGQ</sequence>
<proteinExistence type="predicted"/>
<dbReference type="AlphaFoldDB" id="A0A0G0LTP4"/>
<evidence type="ECO:0000313" key="3">
    <source>
        <dbReference type="Proteomes" id="UP000034235"/>
    </source>
</evidence>
<keyword evidence="1" id="KW-0812">Transmembrane</keyword>
<accession>A0A0G0LTP4</accession>
<evidence type="ECO:0008006" key="4">
    <source>
        <dbReference type="Google" id="ProtNLM"/>
    </source>
</evidence>